<feature type="transmembrane region" description="Helical" evidence="1">
    <location>
        <begin position="6"/>
        <end position="27"/>
    </location>
</feature>
<dbReference type="EMBL" id="CAOF01000168">
    <property type="protein sequence ID" value="CCO48957.1"/>
    <property type="molecule type" value="Genomic_DNA"/>
</dbReference>
<protein>
    <submittedName>
        <fullName evidence="2">MSHA biogenesis protein MshF</fullName>
    </submittedName>
</protein>
<keyword evidence="1" id="KW-0472">Membrane</keyword>
<dbReference type="Proteomes" id="UP000018211">
    <property type="component" value="Unassembled WGS sequence"/>
</dbReference>
<keyword evidence="1" id="KW-0812">Transmembrane</keyword>
<accession>A0AAV2VW40</accession>
<proteinExistence type="predicted"/>
<gene>
    <name evidence="2" type="ORF">VIBNISOn1_730017</name>
</gene>
<dbReference type="AlphaFoldDB" id="A0AAV2VW40"/>
<comment type="caution">
    <text evidence="2">The sequence shown here is derived from an EMBL/GenBank/DDBJ whole genome shotgun (WGS) entry which is preliminary data.</text>
</comment>
<sequence>MAAKTVSAFSVWAALVFILLGIMVVNWQKIDDEAASTTFLMVEDNITERANAYRQQWVIKKQPKVIEYQGQQIQLDHNGWVLPLHGNTVDCSWWLETLYPSVDNTYLGRPTATMVSGAPSYHCRYEFSTDLVLDLVLNEKNLSISAIK</sequence>
<keyword evidence="1" id="KW-1133">Transmembrane helix</keyword>
<dbReference type="RefSeq" id="WP_022613262.1">
    <property type="nucleotide sequence ID" value="NZ_LK391965.1"/>
</dbReference>
<name>A0AAV2VW40_9VIBR</name>
<evidence type="ECO:0000313" key="3">
    <source>
        <dbReference type="Proteomes" id="UP000018211"/>
    </source>
</evidence>
<reference evidence="2 3" key="1">
    <citation type="journal article" date="2013" name="ISME J.">
        <title>Comparative genomics of pathogenic lineages of Vibrio nigripulchritudo identifies virulence-associated traits.</title>
        <authorList>
            <person name="Goudenege D."/>
            <person name="Labreuche Y."/>
            <person name="Krin E."/>
            <person name="Ansquer D."/>
            <person name="Mangenot S."/>
            <person name="Calteau A."/>
            <person name="Medigue C."/>
            <person name="Mazel D."/>
            <person name="Polz M.F."/>
            <person name="Le Roux F."/>
        </authorList>
    </citation>
    <scope>NUCLEOTIDE SEQUENCE [LARGE SCALE GENOMIC DNA]</scope>
    <source>
        <strain evidence="2 3">SOn1</strain>
    </source>
</reference>
<organism evidence="2 3">
    <name type="scientific">Vibrio nigripulchritudo SOn1</name>
    <dbReference type="NCBI Taxonomy" id="1238450"/>
    <lineage>
        <taxon>Bacteria</taxon>
        <taxon>Pseudomonadati</taxon>
        <taxon>Pseudomonadota</taxon>
        <taxon>Gammaproteobacteria</taxon>
        <taxon>Vibrionales</taxon>
        <taxon>Vibrionaceae</taxon>
        <taxon>Vibrio</taxon>
    </lineage>
</organism>
<evidence type="ECO:0000256" key="1">
    <source>
        <dbReference type="SAM" id="Phobius"/>
    </source>
</evidence>
<evidence type="ECO:0000313" key="2">
    <source>
        <dbReference type="EMBL" id="CCO48957.1"/>
    </source>
</evidence>